<proteinExistence type="predicted"/>
<keyword evidence="1" id="KW-0472">Membrane</keyword>
<evidence type="ECO:0000313" key="2">
    <source>
        <dbReference type="EMBL" id="SPX54045.1"/>
    </source>
</evidence>
<evidence type="ECO:0000313" key="3">
    <source>
        <dbReference type="Proteomes" id="UP000251123"/>
    </source>
</evidence>
<name>A0A2X1QCA3_KLEPN</name>
<keyword evidence="1" id="KW-1133">Transmembrane helix</keyword>
<reference evidence="2 3" key="1">
    <citation type="submission" date="2018-06" db="EMBL/GenBank/DDBJ databases">
        <authorList>
            <consortium name="Pathogen Informatics"/>
            <person name="Doyle S."/>
        </authorList>
    </citation>
    <scope>NUCLEOTIDE SEQUENCE [LARGE SCALE GENOMIC DNA]</scope>
    <source>
        <strain evidence="2 3">NCTC9601</strain>
    </source>
</reference>
<organism evidence="2 3">
    <name type="scientific">Klebsiella pneumoniae</name>
    <dbReference type="NCBI Taxonomy" id="573"/>
    <lineage>
        <taxon>Bacteria</taxon>
        <taxon>Pseudomonadati</taxon>
        <taxon>Pseudomonadota</taxon>
        <taxon>Gammaproteobacteria</taxon>
        <taxon>Enterobacterales</taxon>
        <taxon>Enterobacteriaceae</taxon>
        <taxon>Klebsiella/Raoultella group</taxon>
        <taxon>Klebsiella</taxon>
        <taxon>Klebsiella pneumoniae complex</taxon>
    </lineage>
</organism>
<gene>
    <name evidence="2" type="primary">nuoN_3</name>
    <name evidence="2" type="ORF">NCTC9601_01179</name>
</gene>
<accession>A0A2X1QCA3</accession>
<dbReference type="GO" id="GO:0016491">
    <property type="term" value="F:oxidoreductase activity"/>
    <property type="evidence" value="ECO:0007669"/>
    <property type="project" value="UniProtKB-KW"/>
</dbReference>
<keyword evidence="2" id="KW-0560">Oxidoreductase</keyword>
<protein>
    <submittedName>
        <fullName evidence="2">NADH-ubiquinone oxidoreductase subunit N</fullName>
        <ecNumber evidence="2">1.6.5.11</ecNumber>
    </submittedName>
</protein>
<dbReference type="Proteomes" id="UP000251123">
    <property type="component" value="Unassembled WGS sequence"/>
</dbReference>
<evidence type="ECO:0000256" key="1">
    <source>
        <dbReference type="SAM" id="Phobius"/>
    </source>
</evidence>
<feature type="transmembrane region" description="Helical" evidence="1">
    <location>
        <begin position="24"/>
        <end position="42"/>
    </location>
</feature>
<keyword evidence="2" id="KW-0830">Ubiquinone</keyword>
<dbReference type="EC" id="1.6.5.11" evidence="2"/>
<keyword evidence="1" id="KW-0812">Transmembrane</keyword>
<dbReference type="EMBL" id="UASN01000014">
    <property type="protein sequence ID" value="SPX54045.1"/>
    <property type="molecule type" value="Genomic_DNA"/>
</dbReference>
<sequence length="43" mass="4446">MALVYANSGNLSFLALGKSLADNMLHEPLLLAGLGLMIVGLGF</sequence>
<dbReference type="AlphaFoldDB" id="A0A2X1QCA3"/>